<evidence type="ECO:0000259" key="3">
    <source>
        <dbReference type="Pfam" id="PF07687"/>
    </source>
</evidence>
<dbReference type="GO" id="GO:0006592">
    <property type="term" value="P:ornithine biosynthetic process"/>
    <property type="evidence" value="ECO:0000318"/>
    <property type="project" value="GO_Central"/>
</dbReference>
<dbReference type="KEGG" id="smo:SELMODRAFT_92972"/>
<keyword evidence="1" id="KW-0479">Metal-binding</keyword>
<dbReference type="EMBL" id="GL377578">
    <property type="protein sequence ID" value="EFJ28823.1"/>
    <property type="molecule type" value="Genomic_DNA"/>
</dbReference>
<feature type="domain" description="Peptidase M20 dimerisation" evidence="3">
    <location>
        <begin position="197"/>
        <end position="309"/>
    </location>
</feature>
<dbReference type="InterPro" id="IPR002933">
    <property type="entry name" value="Peptidase_M20"/>
</dbReference>
<dbReference type="HOGENOM" id="CLU_051591_0_0_1"/>
<evidence type="ECO:0000313" key="4">
    <source>
        <dbReference type="EMBL" id="EFJ28823.1"/>
    </source>
</evidence>
<dbReference type="SUPFAM" id="SSF55031">
    <property type="entry name" value="Bacterial exopeptidase dimerisation domain"/>
    <property type="match status" value="1"/>
</dbReference>
<dbReference type="InterPro" id="IPR036264">
    <property type="entry name" value="Bact_exopeptidase_dim_dom"/>
</dbReference>
<dbReference type="OrthoDB" id="7832001at2759"/>
<evidence type="ECO:0000313" key="5">
    <source>
        <dbReference type="Proteomes" id="UP000001514"/>
    </source>
</evidence>
<sequence length="433" mass="47699">MTMGEASFLSLLTDFIGKTEKLQNNPPNLIPQESLVVTKVLEVLGPYSIDNGGPLLLKPIYFQGLQNRKNLIVTYPGEEQDRIVSIVGCHMDVVVADPTKWEHSPFKLTQLEDGDTLYGRGTTDCLGHVALVTQLLKQMAEAKLRLKTTVAAVFIANEENATVLGIGADALMDAHELDFLKNGPLYWMDSSDKQPCIGTGGMLAWHLTAHGKLSHSGLPKQGINAIELASEGLKEIQDRFYNDFPKVVPDEDNYKFDTPSTMKPTQWTYPGSAINQIPDTCTISGDCRITPFYKVDEVEKKLVQYVDYINQNIEKLETRGPASKYVLPDGTRGKLEITFDAEKMQGIACHMDSKGYKALAKATEEVLGHVEPFSITGSLPIVGDLQDQGYDVQTIGYGLTSAYHADNEICLLSDMSQGFKIFAILIADLDNSL</sequence>
<dbReference type="Gramene" id="EFJ28823">
    <property type="protein sequence ID" value="EFJ28823"/>
    <property type="gene ID" value="SELMODRAFT_92972"/>
</dbReference>
<proteinExistence type="predicted"/>
<evidence type="ECO:0000256" key="2">
    <source>
        <dbReference type="ARBA" id="ARBA00022801"/>
    </source>
</evidence>
<reference evidence="4 5" key="1">
    <citation type="journal article" date="2011" name="Science">
        <title>The Selaginella genome identifies genetic changes associated with the evolution of vascular plants.</title>
        <authorList>
            <person name="Banks J.A."/>
            <person name="Nishiyama T."/>
            <person name="Hasebe M."/>
            <person name="Bowman J.L."/>
            <person name="Gribskov M."/>
            <person name="dePamphilis C."/>
            <person name="Albert V.A."/>
            <person name="Aono N."/>
            <person name="Aoyama T."/>
            <person name="Ambrose B.A."/>
            <person name="Ashton N.W."/>
            <person name="Axtell M.J."/>
            <person name="Barker E."/>
            <person name="Barker M.S."/>
            <person name="Bennetzen J.L."/>
            <person name="Bonawitz N.D."/>
            <person name="Chapple C."/>
            <person name="Cheng C."/>
            <person name="Correa L.G."/>
            <person name="Dacre M."/>
            <person name="DeBarry J."/>
            <person name="Dreyer I."/>
            <person name="Elias M."/>
            <person name="Engstrom E.M."/>
            <person name="Estelle M."/>
            <person name="Feng L."/>
            <person name="Finet C."/>
            <person name="Floyd S.K."/>
            <person name="Frommer W.B."/>
            <person name="Fujita T."/>
            <person name="Gramzow L."/>
            <person name="Gutensohn M."/>
            <person name="Harholt J."/>
            <person name="Hattori M."/>
            <person name="Heyl A."/>
            <person name="Hirai T."/>
            <person name="Hiwatashi Y."/>
            <person name="Ishikawa M."/>
            <person name="Iwata M."/>
            <person name="Karol K.G."/>
            <person name="Koehler B."/>
            <person name="Kolukisaoglu U."/>
            <person name="Kubo M."/>
            <person name="Kurata T."/>
            <person name="Lalonde S."/>
            <person name="Li K."/>
            <person name="Li Y."/>
            <person name="Litt A."/>
            <person name="Lyons E."/>
            <person name="Manning G."/>
            <person name="Maruyama T."/>
            <person name="Michael T.P."/>
            <person name="Mikami K."/>
            <person name="Miyazaki S."/>
            <person name="Morinaga S."/>
            <person name="Murata T."/>
            <person name="Mueller-Roeber B."/>
            <person name="Nelson D.R."/>
            <person name="Obara M."/>
            <person name="Oguri Y."/>
            <person name="Olmstead R.G."/>
            <person name="Onodera N."/>
            <person name="Petersen B.L."/>
            <person name="Pils B."/>
            <person name="Prigge M."/>
            <person name="Rensing S.A."/>
            <person name="Riano-Pachon D.M."/>
            <person name="Roberts A.W."/>
            <person name="Sato Y."/>
            <person name="Scheller H.V."/>
            <person name="Schulz B."/>
            <person name="Schulz C."/>
            <person name="Shakirov E.V."/>
            <person name="Shibagaki N."/>
            <person name="Shinohara N."/>
            <person name="Shippen D.E."/>
            <person name="Soerensen I."/>
            <person name="Sotooka R."/>
            <person name="Sugimoto N."/>
            <person name="Sugita M."/>
            <person name="Sumikawa N."/>
            <person name="Tanurdzic M."/>
            <person name="Theissen G."/>
            <person name="Ulvskov P."/>
            <person name="Wakazuki S."/>
            <person name="Weng J.K."/>
            <person name="Willats W.W."/>
            <person name="Wipf D."/>
            <person name="Wolf P.G."/>
            <person name="Yang L."/>
            <person name="Zimmer A.D."/>
            <person name="Zhu Q."/>
            <person name="Mitros T."/>
            <person name="Hellsten U."/>
            <person name="Loque D."/>
            <person name="Otillar R."/>
            <person name="Salamov A."/>
            <person name="Schmutz J."/>
            <person name="Shapiro H."/>
            <person name="Lindquist E."/>
            <person name="Lucas S."/>
            <person name="Rokhsar D."/>
            <person name="Grigoriev I.V."/>
        </authorList>
    </citation>
    <scope>NUCLEOTIDE SEQUENCE [LARGE SCALE GENOMIC DNA]</scope>
</reference>
<dbReference type="AlphaFoldDB" id="D8RF79"/>
<dbReference type="GO" id="GO:0046872">
    <property type="term" value="F:metal ion binding"/>
    <property type="evidence" value="ECO:0007669"/>
    <property type="project" value="UniProtKB-KW"/>
</dbReference>
<keyword evidence="2" id="KW-0378">Hydrolase</keyword>
<dbReference type="Gene3D" id="3.30.70.360">
    <property type="match status" value="1"/>
</dbReference>
<dbReference type="Gene3D" id="3.40.630.10">
    <property type="entry name" value="Zn peptidases"/>
    <property type="match status" value="2"/>
</dbReference>
<dbReference type="eggNOG" id="KOG2276">
    <property type="taxonomic scope" value="Eukaryota"/>
</dbReference>
<accession>D8RF79</accession>
<dbReference type="Proteomes" id="UP000001514">
    <property type="component" value="Unassembled WGS sequence"/>
</dbReference>
<dbReference type="Pfam" id="PF01546">
    <property type="entry name" value="Peptidase_M20"/>
    <property type="match status" value="1"/>
</dbReference>
<dbReference type="Pfam" id="PF07687">
    <property type="entry name" value="M20_dimer"/>
    <property type="match status" value="1"/>
</dbReference>
<dbReference type="InParanoid" id="D8RF79"/>
<dbReference type="InterPro" id="IPR050072">
    <property type="entry name" value="Peptidase_M20A"/>
</dbReference>
<dbReference type="STRING" id="88036.D8RF79"/>
<dbReference type="GO" id="GO:0008777">
    <property type="term" value="F:acetylornithine deacetylase activity"/>
    <property type="evidence" value="ECO:0000318"/>
    <property type="project" value="GO_Central"/>
</dbReference>
<evidence type="ECO:0000256" key="1">
    <source>
        <dbReference type="ARBA" id="ARBA00022723"/>
    </source>
</evidence>
<keyword evidence="5" id="KW-1185">Reference proteome</keyword>
<protein>
    <recommendedName>
        <fullName evidence="3">Peptidase M20 dimerisation domain-containing protein</fullName>
    </recommendedName>
</protein>
<organism evidence="5">
    <name type="scientific">Selaginella moellendorffii</name>
    <name type="common">Spikemoss</name>
    <dbReference type="NCBI Taxonomy" id="88036"/>
    <lineage>
        <taxon>Eukaryota</taxon>
        <taxon>Viridiplantae</taxon>
        <taxon>Streptophyta</taxon>
        <taxon>Embryophyta</taxon>
        <taxon>Tracheophyta</taxon>
        <taxon>Lycopodiopsida</taxon>
        <taxon>Selaginellales</taxon>
        <taxon>Selaginellaceae</taxon>
        <taxon>Selaginella</taxon>
    </lineage>
</organism>
<dbReference type="SUPFAM" id="SSF53187">
    <property type="entry name" value="Zn-dependent exopeptidases"/>
    <property type="match status" value="1"/>
</dbReference>
<dbReference type="PANTHER" id="PTHR43808">
    <property type="entry name" value="ACETYLORNITHINE DEACETYLASE"/>
    <property type="match status" value="1"/>
</dbReference>
<dbReference type="InterPro" id="IPR011650">
    <property type="entry name" value="Peptidase_M20_dimer"/>
</dbReference>
<dbReference type="PANTHER" id="PTHR43808:SF3">
    <property type="entry name" value="ACETYLORNITHINE DEACETYLASE"/>
    <property type="match status" value="1"/>
</dbReference>
<gene>
    <name evidence="4" type="ORF">SELMODRAFT_92972</name>
</gene>
<name>D8RF79_SELML</name>